<name>A0A3B1ANU7_9ZZZZ</name>
<accession>A0A3B1ANU7</accession>
<keyword evidence="2" id="KW-0238">DNA-binding</keyword>
<feature type="domain" description="Cyclic nucleotide-binding" evidence="4">
    <location>
        <begin position="13"/>
        <end position="113"/>
    </location>
</feature>
<dbReference type="InterPro" id="IPR014710">
    <property type="entry name" value="RmlC-like_jellyroll"/>
</dbReference>
<keyword evidence="6" id="KW-0675">Receptor</keyword>
<dbReference type="SUPFAM" id="SSF46785">
    <property type="entry name" value="Winged helix' DNA-binding domain"/>
    <property type="match status" value="1"/>
</dbReference>
<dbReference type="InterPro" id="IPR000595">
    <property type="entry name" value="cNMP-bd_dom"/>
</dbReference>
<dbReference type="GO" id="GO:0003700">
    <property type="term" value="F:DNA-binding transcription factor activity"/>
    <property type="evidence" value="ECO:0007669"/>
    <property type="project" value="TreeGrafter"/>
</dbReference>
<dbReference type="GO" id="GO:0003677">
    <property type="term" value="F:DNA binding"/>
    <property type="evidence" value="ECO:0007669"/>
    <property type="project" value="UniProtKB-KW"/>
</dbReference>
<dbReference type="PRINTS" id="PR00034">
    <property type="entry name" value="HTHCRP"/>
</dbReference>
<dbReference type="CDD" id="cd00092">
    <property type="entry name" value="HTH_CRP"/>
    <property type="match status" value="1"/>
</dbReference>
<dbReference type="SMART" id="SM00419">
    <property type="entry name" value="HTH_CRP"/>
    <property type="match status" value="1"/>
</dbReference>
<dbReference type="InterPro" id="IPR012318">
    <property type="entry name" value="HTH_CRP"/>
</dbReference>
<dbReference type="InterPro" id="IPR018490">
    <property type="entry name" value="cNMP-bd_dom_sf"/>
</dbReference>
<dbReference type="Gene3D" id="2.60.120.10">
    <property type="entry name" value="Jelly Rolls"/>
    <property type="match status" value="1"/>
</dbReference>
<dbReference type="PANTHER" id="PTHR24567:SF68">
    <property type="entry name" value="DNA-BINDING TRANSCRIPTIONAL DUAL REGULATOR CRP"/>
    <property type="match status" value="1"/>
</dbReference>
<dbReference type="SMART" id="SM00100">
    <property type="entry name" value="cNMP"/>
    <property type="match status" value="1"/>
</dbReference>
<dbReference type="Pfam" id="PF00027">
    <property type="entry name" value="cNMP_binding"/>
    <property type="match status" value="1"/>
</dbReference>
<evidence type="ECO:0000259" key="4">
    <source>
        <dbReference type="PROSITE" id="PS50042"/>
    </source>
</evidence>
<dbReference type="PROSITE" id="PS50042">
    <property type="entry name" value="CNMP_BINDING_3"/>
    <property type="match status" value="1"/>
</dbReference>
<evidence type="ECO:0000256" key="1">
    <source>
        <dbReference type="ARBA" id="ARBA00023015"/>
    </source>
</evidence>
<dbReference type="Gene3D" id="1.10.10.10">
    <property type="entry name" value="Winged helix-like DNA-binding domain superfamily/Winged helix DNA-binding domain"/>
    <property type="match status" value="1"/>
</dbReference>
<dbReference type="GO" id="GO:0005829">
    <property type="term" value="C:cytosol"/>
    <property type="evidence" value="ECO:0007669"/>
    <property type="project" value="TreeGrafter"/>
</dbReference>
<proteinExistence type="predicted"/>
<evidence type="ECO:0000256" key="2">
    <source>
        <dbReference type="ARBA" id="ARBA00023125"/>
    </source>
</evidence>
<evidence type="ECO:0000259" key="5">
    <source>
        <dbReference type="PROSITE" id="PS51063"/>
    </source>
</evidence>
<keyword evidence="3" id="KW-0804">Transcription</keyword>
<dbReference type="FunFam" id="1.10.10.10:FF:000006">
    <property type="entry name" value="cAMP-activated global transcriptional regulator CRP"/>
    <property type="match status" value="1"/>
</dbReference>
<sequence>MYRPQNHEEAVVINPDAIERFLSFCDTRKIPKKGLIMRAGGAADRLYYLIDGSASVIDSDEDGNEIILAYLNTGDFIGEMGLFYRTNERNANIRARSACVLAEIEYSKLYQLFETELKIEHADILNAVGLQLARRLLQTSRRVTRLAFMDVSGRIARTLTELCTEPDAKTHPDGMQLHISRQEIARIVGCKRETVGRVLKTMQERGLVHAKGMDIVVHDSIEQHYPN</sequence>
<reference evidence="6" key="1">
    <citation type="submission" date="2018-06" db="EMBL/GenBank/DDBJ databases">
        <authorList>
            <person name="Zhirakovskaya E."/>
        </authorList>
    </citation>
    <scope>NUCLEOTIDE SEQUENCE</scope>
</reference>
<dbReference type="NCBIfam" id="NF008732">
    <property type="entry name" value="PRK11753.1"/>
    <property type="match status" value="1"/>
</dbReference>
<protein>
    <submittedName>
        <fullName evidence="6">Cyclic AMP receptor protein</fullName>
    </submittedName>
</protein>
<gene>
    <name evidence="6" type="ORF">MNBD_GAMMA21-2402</name>
</gene>
<dbReference type="PROSITE" id="PS51063">
    <property type="entry name" value="HTH_CRP_2"/>
    <property type="match status" value="1"/>
</dbReference>
<feature type="domain" description="HTH crp-type" evidence="5">
    <location>
        <begin position="149"/>
        <end position="221"/>
    </location>
</feature>
<dbReference type="InterPro" id="IPR036390">
    <property type="entry name" value="WH_DNA-bd_sf"/>
</dbReference>
<dbReference type="Pfam" id="PF13545">
    <property type="entry name" value="HTH_Crp_2"/>
    <property type="match status" value="1"/>
</dbReference>
<evidence type="ECO:0000256" key="3">
    <source>
        <dbReference type="ARBA" id="ARBA00023163"/>
    </source>
</evidence>
<dbReference type="EMBL" id="UOFR01000070">
    <property type="protein sequence ID" value="VAW99909.1"/>
    <property type="molecule type" value="Genomic_DNA"/>
</dbReference>
<dbReference type="PANTHER" id="PTHR24567">
    <property type="entry name" value="CRP FAMILY TRANSCRIPTIONAL REGULATORY PROTEIN"/>
    <property type="match status" value="1"/>
</dbReference>
<organism evidence="6">
    <name type="scientific">hydrothermal vent metagenome</name>
    <dbReference type="NCBI Taxonomy" id="652676"/>
    <lineage>
        <taxon>unclassified sequences</taxon>
        <taxon>metagenomes</taxon>
        <taxon>ecological metagenomes</taxon>
    </lineage>
</organism>
<keyword evidence="1" id="KW-0805">Transcription regulation</keyword>
<evidence type="ECO:0000313" key="6">
    <source>
        <dbReference type="EMBL" id="VAW99909.1"/>
    </source>
</evidence>
<dbReference type="CDD" id="cd00038">
    <property type="entry name" value="CAP_ED"/>
    <property type="match status" value="1"/>
</dbReference>
<dbReference type="AlphaFoldDB" id="A0A3B1ANU7"/>
<dbReference type="InterPro" id="IPR050397">
    <property type="entry name" value="Env_Response_Regulators"/>
</dbReference>
<dbReference type="InterPro" id="IPR036388">
    <property type="entry name" value="WH-like_DNA-bd_sf"/>
</dbReference>
<dbReference type="SUPFAM" id="SSF51206">
    <property type="entry name" value="cAMP-binding domain-like"/>
    <property type="match status" value="1"/>
</dbReference>